<gene>
    <name evidence="2" type="ORF">EGW08_003295</name>
</gene>
<feature type="compositionally biased region" description="Low complexity" evidence="1">
    <location>
        <begin position="79"/>
        <end position="121"/>
    </location>
</feature>
<evidence type="ECO:0000313" key="3">
    <source>
        <dbReference type="Proteomes" id="UP000271974"/>
    </source>
</evidence>
<dbReference type="EMBL" id="RQTK01000070">
    <property type="protein sequence ID" value="RUS88959.1"/>
    <property type="molecule type" value="Genomic_DNA"/>
</dbReference>
<feature type="compositionally biased region" description="Basic and acidic residues" evidence="1">
    <location>
        <begin position="18"/>
        <end position="30"/>
    </location>
</feature>
<feature type="compositionally biased region" description="Low complexity" evidence="1">
    <location>
        <begin position="32"/>
        <end position="46"/>
    </location>
</feature>
<feature type="region of interest" description="Disordered" evidence="1">
    <location>
        <begin position="74"/>
        <end position="170"/>
    </location>
</feature>
<feature type="region of interest" description="Disordered" evidence="1">
    <location>
        <begin position="1"/>
        <end position="51"/>
    </location>
</feature>
<reference evidence="2 3" key="1">
    <citation type="submission" date="2019-01" db="EMBL/GenBank/DDBJ databases">
        <title>A draft genome assembly of the solar-powered sea slug Elysia chlorotica.</title>
        <authorList>
            <person name="Cai H."/>
            <person name="Li Q."/>
            <person name="Fang X."/>
            <person name="Li J."/>
            <person name="Curtis N.E."/>
            <person name="Altenburger A."/>
            <person name="Shibata T."/>
            <person name="Feng M."/>
            <person name="Maeda T."/>
            <person name="Schwartz J.A."/>
            <person name="Shigenobu S."/>
            <person name="Lundholm N."/>
            <person name="Nishiyama T."/>
            <person name="Yang H."/>
            <person name="Hasebe M."/>
            <person name="Li S."/>
            <person name="Pierce S.K."/>
            <person name="Wang J."/>
        </authorList>
    </citation>
    <scope>NUCLEOTIDE SEQUENCE [LARGE SCALE GENOMIC DNA]</scope>
    <source>
        <strain evidence="2">EC2010</strain>
        <tissue evidence="2">Whole organism of an adult</tissue>
    </source>
</reference>
<dbReference type="OrthoDB" id="10654903at2759"/>
<dbReference type="Proteomes" id="UP000271974">
    <property type="component" value="Unassembled WGS sequence"/>
</dbReference>
<proteinExistence type="predicted"/>
<evidence type="ECO:0000313" key="2">
    <source>
        <dbReference type="EMBL" id="RUS88959.1"/>
    </source>
</evidence>
<accession>A0A433U547</accession>
<sequence>MPQAGVPNENKAKRKTKSEKDIVNRQRLAVDSEALLEPSPPSISSHSSKKELLRANTMPAISVSSVLTAEELRQHGVASTTGSSGTTNSGAPDSRGSSSSGGKSGKHSSSSNSSGGSNSSGPTAVGVAKESVYRRSSASSSGSCSPHISISPRRVKQQPTISHPPPSGLRKLSYTEAYLGCMRTLAGSAEPSPSSSGELAA</sequence>
<dbReference type="AlphaFoldDB" id="A0A433U547"/>
<protein>
    <submittedName>
        <fullName evidence="2">Uncharacterized protein</fullName>
    </submittedName>
</protein>
<keyword evidence="3" id="KW-1185">Reference proteome</keyword>
<comment type="caution">
    <text evidence="2">The sequence shown here is derived from an EMBL/GenBank/DDBJ whole genome shotgun (WGS) entry which is preliminary data.</text>
</comment>
<evidence type="ECO:0000256" key="1">
    <source>
        <dbReference type="SAM" id="MobiDB-lite"/>
    </source>
</evidence>
<feature type="compositionally biased region" description="Low complexity" evidence="1">
    <location>
        <begin position="134"/>
        <end position="151"/>
    </location>
</feature>
<organism evidence="2 3">
    <name type="scientific">Elysia chlorotica</name>
    <name type="common">Eastern emerald elysia</name>
    <name type="synonym">Sea slug</name>
    <dbReference type="NCBI Taxonomy" id="188477"/>
    <lineage>
        <taxon>Eukaryota</taxon>
        <taxon>Metazoa</taxon>
        <taxon>Spiralia</taxon>
        <taxon>Lophotrochozoa</taxon>
        <taxon>Mollusca</taxon>
        <taxon>Gastropoda</taxon>
        <taxon>Heterobranchia</taxon>
        <taxon>Euthyneura</taxon>
        <taxon>Panpulmonata</taxon>
        <taxon>Sacoglossa</taxon>
        <taxon>Placobranchoidea</taxon>
        <taxon>Plakobranchidae</taxon>
        <taxon>Elysia</taxon>
    </lineage>
</organism>
<name>A0A433U547_ELYCH</name>